<accession>A0A4U1IMI1</accession>
<dbReference type="Gene3D" id="3.90.1150.10">
    <property type="entry name" value="Aspartate Aminotransferase, domain 1"/>
    <property type="match status" value="1"/>
</dbReference>
<dbReference type="GO" id="GO:0008483">
    <property type="term" value="F:transaminase activity"/>
    <property type="evidence" value="ECO:0007669"/>
    <property type="project" value="UniProtKB-KW"/>
</dbReference>
<sequence>MPRPFRHPEPLEIGGDDLRELVAACMDRLAPWLDGLKDQPAHSLDGSHKVARAFDEPMPERGVPFRRVLARLFDRALPVSLNAASPGYLGYIPGGGLPSTALADLISDITNRYTGLWMPAPGLVQLEISVIRWFCALAGYGPSSGGWLCSGGSIANLAAVVAAREAKLGEAFEGGVLYTSEGGHHSISKAARIAGFPRRNTRVLPVDASFRLRRDALATAVAEDRAAGRRPFLVVAQAGSTPVGAVDDLAALADVCAAEGLWLHVDAAYGGFFLLTERGRAALAGIERADSIALDPHKGLFLPYGTGCLLVKELATLRSAFAETAAYLPPSQEDEDHWNFADLGLELSRPARGLRIWLPLWLHGASAFRDALNEKLDLARSASARVGALPGVRIVAEPALSLFAFRVEPPGMHAAELDAFNRRVLARVNQRKRLMLTGTTLHDPALGEEVFVLRVCVLCFRTHADRIDMLIEDLADAIADPRG</sequence>
<reference evidence="8 9" key="1">
    <citation type="submission" date="2019-04" db="EMBL/GenBank/DDBJ databases">
        <authorList>
            <person name="Li Y."/>
            <person name="Wang J."/>
        </authorList>
    </citation>
    <scope>NUCLEOTIDE SEQUENCE [LARGE SCALE GENOMIC DNA]</scope>
    <source>
        <strain evidence="8 9">DSM 14668</strain>
    </source>
</reference>
<dbReference type="PANTHER" id="PTHR11999">
    <property type="entry name" value="GROUP II PYRIDOXAL-5-PHOSPHATE DECARBOXYLASE"/>
    <property type="match status" value="1"/>
</dbReference>
<comment type="similarity">
    <text evidence="2 7">Belongs to the group II decarboxylase family.</text>
</comment>
<organism evidence="8 9">
    <name type="scientific">Polyangium fumosum</name>
    <dbReference type="NCBI Taxonomy" id="889272"/>
    <lineage>
        <taxon>Bacteria</taxon>
        <taxon>Pseudomonadati</taxon>
        <taxon>Myxococcota</taxon>
        <taxon>Polyangia</taxon>
        <taxon>Polyangiales</taxon>
        <taxon>Polyangiaceae</taxon>
        <taxon>Polyangium</taxon>
    </lineage>
</organism>
<dbReference type="PANTHER" id="PTHR11999:SF70">
    <property type="entry name" value="MIP05841P"/>
    <property type="match status" value="1"/>
</dbReference>
<keyword evidence="5 7" id="KW-0456">Lyase</keyword>
<evidence type="ECO:0000256" key="3">
    <source>
        <dbReference type="ARBA" id="ARBA00022793"/>
    </source>
</evidence>
<proteinExistence type="inferred from homology"/>
<dbReference type="Gene3D" id="3.40.640.10">
    <property type="entry name" value="Type I PLP-dependent aspartate aminotransferase-like (Major domain)"/>
    <property type="match status" value="1"/>
</dbReference>
<dbReference type="InterPro" id="IPR002129">
    <property type="entry name" value="PyrdxlP-dep_de-COase"/>
</dbReference>
<evidence type="ECO:0000256" key="5">
    <source>
        <dbReference type="ARBA" id="ARBA00023239"/>
    </source>
</evidence>
<evidence type="ECO:0000256" key="7">
    <source>
        <dbReference type="RuleBase" id="RU000382"/>
    </source>
</evidence>
<dbReference type="Pfam" id="PF00282">
    <property type="entry name" value="Pyridoxal_deC"/>
    <property type="match status" value="1"/>
</dbReference>
<dbReference type="OrthoDB" id="9803665at2"/>
<dbReference type="GO" id="GO:0019752">
    <property type="term" value="P:carboxylic acid metabolic process"/>
    <property type="evidence" value="ECO:0007669"/>
    <property type="project" value="InterPro"/>
</dbReference>
<protein>
    <submittedName>
        <fullName evidence="8">Aminotransferase class I/II-fold pyridoxal phosphate-dependent enzyme</fullName>
    </submittedName>
</protein>
<dbReference type="InterPro" id="IPR015424">
    <property type="entry name" value="PyrdxlP-dep_Trfase"/>
</dbReference>
<comment type="cofactor">
    <cofactor evidence="1 6 7">
        <name>pyridoxal 5'-phosphate</name>
        <dbReference type="ChEBI" id="CHEBI:597326"/>
    </cofactor>
</comment>
<dbReference type="GO" id="GO:0005737">
    <property type="term" value="C:cytoplasm"/>
    <property type="evidence" value="ECO:0007669"/>
    <property type="project" value="TreeGrafter"/>
</dbReference>
<comment type="caution">
    <text evidence="8">The sequence shown here is derived from an EMBL/GenBank/DDBJ whole genome shotgun (WGS) entry which is preliminary data.</text>
</comment>
<dbReference type="EMBL" id="SSMQ01000099">
    <property type="protein sequence ID" value="TKC95232.1"/>
    <property type="molecule type" value="Genomic_DNA"/>
</dbReference>
<evidence type="ECO:0000313" key="8">
    <source>
        <dbReference type="EMBL" id="TKC95232.1"/>
    </source>
</evidence>
<keyword evidence="9" id="KW-1185">Reference proteome</keyword>
<dbReference type="RefSeq" id="WP_136935776.1">
    <property type="nucleotide sequence ID" value="NZ_SSMQ01000099.1"/>
</dbReference>
<evidence type="ECO:0000256" key="2">
    <source>
        <dbReference type="ARBA" id="ARBA00009533"/>
    </source>
</evidence>
<dbReference type="Gene3D" id="3.90.1150.170">
    <property type="match status" value="1"/>
</dbReference>
<dbReference type="AlphaFoldDB" id="A0A4U1IMI1"/>
<keyword evidence="3" id="KW-0210">Decarboxylase</keyword>
<dbReference type="SUPFAM" id="SSF53383">
    <property type="entry name" value="PLP-dependent transferases"/>
    <property type="match status" value="1"/>
</dbReference>
<evidence type="ECO:0000256" key="6">
    <source>
        <dbReference type="PIRSR" id="PIRSR602129-50"/>
    </source>
</evidence>
<evidence type="ECO:0000256" key="4">
    <source>
        <dbReference type="ARBA" id="ARBA00022898"/>
    </source>
</evidence>
<dbReference type="InterPro" id="IPR015421">
    <property type="entry name" value="PyrdxlP-dep_Trfase_major"/>
</dbReference>
<dbReference type="GO" id="GO:0030170">
    <property type="term" value="F:pyridoxal phosphate binding"/>
    <property type="evidence" value="ECO:0007669"/>
    <property type="project" value="InterPro"/>
</dbReference>
<keyword evidence="8" id="KW-0808">Transferase</keyword>
<keyword evidence="8" id="KW-0032">Aminotransferase</keyword>
<dbReference type="GO" id="GO:0016831">
    <property type="term" value="F:carboxy-lyase activity"/>
    <property type="evidence" value="ECO:0007669"/>
    <property type="project" value="UniProtKB-KW"/>
</dbReference>
<evidence type="ECO:0000313" key="9">
    <source>
        <dbReference type="Proteomes" id="UP000309215"/>
    </source>
</evidence>
<dbReference type="InterPro" id="IPR015422">
    <property type="entry name" value="PyrdxlP-dep_Trfase_small"/>
</dbReference>
<gene>
    <name evidence="8" type="ORF">E8A74_47285</name>
</gene>
<feature type="modified residue" description="N6-(pyridoxal phosphate)lysine" evidence="6">
    <location>
        <position position="298"/>
    </location>
</feature>
<name>A0A4U1IMI1_9BACT</name>
<evidence type="ECO:0000256" key="1">
    <source>
        <dbReference type="ARBA" id="ARBA00001933"/>
    </source>
</evidence>
<dbReference type="InterPro" id="IPR010977">
    <property type="entry name" value="Aromatic_deC"/>
</dbReference>
<keyword evidence="4 6" id="KW-0663">Pyridoxal phosphate</keyword>
<dbReference type="Proteomes" id="UP000309215">
    <property type="component" value="Unassembled WGS sequence"/>
</dbReference>